<dbReference type="STRING" id="595528.A0A0D2UNV1"/>
<feature type="region of interest" description="Disordered" evidence="1">
    <location>
        <begin position="1"/>
        <end position="36"/>
    </location>
</feature>
<dbReference type="AlphaFoldDB" id="A0A0D2UNV1"/>
<evidence type="ECO:0000313" key="3">
    <source>
        <dbReference type="EMBL" id="KJE96626.1"/>
    </source>
</evidence>
<dbReference type="OrthoDB" id="9985428at2759"/>
<dbReference type="eggNOG" id="ENOG502S2MD">
    <property type="taxonomic scope" value="Eukaryota"/>
</dbReference>
<accession>A0A0D2UNV1</accession>
<dbReference type="PANTHER" id="PTHR35596">
    <property type="entry name" value="DUF2263 DOMAIN-CONTAINING PROTEIN"/>
    <property type="match status" value="1"/>
</dbReference>
<protein>
    <recommendedName>
        <fullName evidence="2">Microbial-type PARG catalytic domain-containing protein</fullName>
    </recommendedName>
</protein>
<evidence type="ECO:0000259" key="2">
    <source>
        <dbReference type="Pfam" id="PF10021"/>
    </source>
</evidence>
<feature type="region of interest" description="Disordered" evidence="1">
    <location>
        <begin position="389"/>
        <end position="409"/>
    </location>
</feature>
<proteinExistence type="predicted"/>
<name>A0A0D2UNV1_CAPO3</name>
<reference evidence="4" key="1">
    <citation type="submission" date="2011-02" db="EMBL/GenBank/DDBJ databases">
        <title>The Genome Sequence of Capsaspora owczarzaki ATCC 30864.</title>
        <authorList>
            <person name="Russ C."/>
            <person name="Cuomo C."/>
            <person name="Burger G."/>
            <person name="Gray M.W."/>
            <person name="Holland P.W.H."/>
            <person name="King N."/>
            <person name="Lang F.B.F."/>
            <person name="Roger A.J."/>
            <person name="Ruiz-Trillo I."/>
            <person name="Young S.K."/>
            <person name="Zeng Q."/>
            <person name="Gargeya S."/>
            <person name="Alvarado L."/>
            <person name="Berlin A."/>
            <person name="Chapman S.B."/>
            <person name="Chen Z."/>
            <person name="Freedman E."/>
            <person name="Gellesch M."/>
            <person name="Goldberg J."/>
            <person name="Griggs A."/>
            <person name="Gujja S."/>
            <person name="Heilman E."/>
            <person name="Heiman D."/>
            <person name="Howarth C."/>
            <person name="Mehta T."/>
            <person name="Neiman D."/>
            <person name="Pearson M."/>
            <person name="Roberts A."/>
            <person name="Saif S."/>
            <person name="Shea T."/>
            <person name="Shenoy N."/>
            <person name="Sisk P."/>
            <person name="Stolte C."/>
            <person name="Sykes S."/>
            <person name="White J."/>
            <person name="Yandava C."/>
            <person name="Haas B."/>
            <person name="Nusbaum C."/>
            <person name="Birren B."/>
        </authorList>
    </citation>
    <scope>NUCLEOTIDE SEQUENCE</scope>
    <source>
        <strain evidence="4">ATCC 30864</strain>
    </source>
</reference>
<dbReference type="EMBL" id="KE346371">
    <property type="protein sequence ID" value="KJE96626.1"/>
    <property type="molecule type" value="Genomic_DNA"/>
</dbReference>
<dbReference type="Pfam" id="PF10021">
    <property type="entry name" value="PARG_cat_microb"/>
    <property type="match status" value="1"/>
</dbReference>
<sequence>MSASSSRGASSSAATSGAYNPNFARAPKPEPPRTNAQLDRHYADIGLTDAPLMARPFNPVAFRAWFEYHSATRKDALRDLRVYVMRETLQACSTQEYRLPNGDFVQLPGLDLNTATSSDGAASTSPAVAHPLAAFKPTSVPASRSTLTAVERIQAQARATAYFDIRTSQEIANLLATGTTDIQDAALKAASEVEAVAVAANALNLDADDEPADRSKRGAVPYFEKNNRSAPRGIFTVGRPAGKFERPAKCFVYGGDCLELGLQLKNDLHLNPVVLNMASHKRPGGGYSTGAGAQEENLFRRTNYVQSLGNNEFMFVHSTDAQLGATEFYDSERAWRFPLPEFAGVYNPEVFVMRGTEQEGYPFLAAPQTMAFIGVPAYARPDLVNARPSKKQLKAGAEAPSTSTPEPRLTEKFAEKTRQKMRTILAVSCAAGHDSVVLSAMGCGAFGNPPNHIARLFEEVLNDRRFDFMHRFRVISFAIFDDKNSRLSHNPCGNVVPFEDVFGSRLDAEGVRALRAEL</sequence>
<dbReference type="PANTHER" id="PTHR35596:SF1">
    <property type="entry name" value="MICROBIAL-TYPE PARG CATALYTIC DOMAIN-CONTAINING PROTEIN"/>
    <property type="match status" value="1"/>
</dbReference>
<evidence type="ECO:0000256" key="1">
    <source>
        <dbReference type="SAM" id="MobiDB-lite"/>
    </source>
</evidence>
<evidence type="ECO:0000313" key="4">
    <source>
        <dbReference type="Proteomes" id="UP000008743"/>
    </source>
</evidence>
<dbReference type="InterPro" id="IPR019261">
    <property type="entry name" value="PARG_cat_microbial"/>
</dbReference>
<dbReference type="InterPro" id="IPR043472">
    <property type="entry name" value="Macro_dom-like"/>
</dbReference>
<dbReference type="SUPFAM" id="SSF52949">
    <property type="entry name" value="Macro domain-like"/>
    <property type="match status" value="1"/>
</dbReference>
<feature type="compositionally biased region" description="Low complexity" evidence="1">
    <location>
        <begin position="1"/>
        <end position="18"/>
    </location>
</feature>
<dbReference type="InParanoid" id="A0A0D2UNV1"/>
<keyword evidence="4" id="KW-1185">Reference proteome</keyword>
<organism evidence="3 4">
    <name type="scientific">Capsaspora owczarzaki (strain ATCC 30864)</name>
    <dbReference type="NCBI Taxonomy" id="595528"/>
    <lineage>
        <taxon>Eukaryota</taxon>
        <taxon>Filasterea</taxon>
        <taxon>Capsaspora</taxon>
    </lineage>
</organism>
<dbReference type="Proteomes" id="UP000008743">
    <property type="component" value="Unassembled WGS sequence"/>
</dbReference>
<dbReference type="PhylomeDB" id="A0A0D2UNV1"/>
<dbReference type="Gene3D" id="3.40.220.10">
    <property type="entry name" value="Leucine Aminopeptidase, subunit E, domain 1"/>
    <property type="match status" value="1"/>
</dbReference>
<dbReference type="InterPro" id="IPR012664">
    <property type="entry name" value="CHP02452"/>
</dbReference>
<dbReference type="NCBIfam" id="TIGR02452">
    <property type="entry name" value="TIGR02452 family protein"/>
    <property type="match status" value="1"/>
</dbReference>
<feature type="domain" description="Microbial-type PARG catalytic" evidence="2">
    <location>
        <begin position="240"/>
        <end position="354"/>
    </location>
</feature>
<gene>
    <name evidence="3" type="ORF">CAOG_006926</name>
</gene>